<evidence type="ECO:0000313" key="3">
    <source>
        <dbReference type="Proteomes" id="UP000290289"/>
    </source>
</evidence>
<protein>
    <submittedName>
        <fullName evidence="2">Uncharacterized protein</fullName>
    </submittedName>
</protein>
<proteinExistence type="predicted"/>
<feature type="region of interest" description="Disordered" evidence="1">
    <location>
        <begin position="1"/>
        <end position="23"/>
    </location>
</feature>
<dbReference type="EMBL" id="RDQH01000338">
    <property type="protein sequence ID" value="RXH81530.1"/>
    <property type="molecule type" value="Genomic_DNA"/>
</dbReference>
<name>A0A498IEB0_MALDO</name>
<evidence type="ECO:0000256" key="1">
    <source>
        <dbReference type="SAM" id="MobiDB-lite"/>
    </source>
</evidence>
<feature type="compositionally biased region" description="Basic and acidic residues" evidence="1">
    <location>
        <begin position="1"/>
        <end position="11"/>
    </location>
</feature>
<dbReference type="Proteomes" id="UP000290289">
    <property type="component" value="Chromosome 12"/>
</dbReference>
<gene>
    <name evidence="2" type="ORF">DVH24_034951</name>
</gene>
<comment type="caution">
    <text evidence="2">The sequence shown here is derived from an EMBL/GenBank/DDBJ whole genome shotgun (WGS) entry which is preliminary data.</text>
</comment>
<organism evidence="2 3">
    <name type="scientific">Malus domestica</name>
    <name type="common">Apple</name>
    <name type="synonym">Pyrus malus</name>
    <dbReference type="NCBI Taxonomy" id="3750"/>
    <lineage>
        <taxon>Eukaryota</taxon>
        <taxon>Viridiplantae</taxon>
        <taxon>Streptophyta</taxon>
        <taxon>Embryophyta</taxon>
        <taxon>Tracheophyta</taxon>
        <taxon>Spermatophyta</taxon>
        <taxon>Magnoliopsida</taxon>
        <taxon>eudicotyledons</taxon>
        <taxon>Gunneridae</taxon>
        <taxon>Pentapetalae</taxon>
        <taxon>rosids</taxon>
        <taxon>fabids</taxon>
        <taxon>Rosales</taxon>
        <taxon>Rosaceae</taxon>
        <taxon>Amygdaloideae</taxon>
        <taxon>Maleae</taxon>
        <taxon>Malus</taxon>
    </lineage>
</organism>
<accession>A0A498IEB0</accession>
<keyword evidence="3" id="KW-1185">Reference proteome</keyword>
<reference evidence="2 3" key="1">
    <citation type="submission" date="2018-10" db="EMBL/GenBank/DDBJ databases">
        <title>A high-quality apple genome assembly.</title>
        <authorList>
            <person name="Hu J."/>
        </authorList>
    </citation>
    <scope>NUCLEOTIDE SEQUENCE [LARGE SCALE GENOMIC DNA]</scope>
    <source>
        <strain evidence="3">cv. HFTH1</strain>
        <tissue evidence="2">Young leaf</tissue>
    </source>
</reference>
<dbReference type="AlphaFoldDB" id="A0A498IEB0"/>
<sequence>MLGDIEIKDPLVSDPCPMEETTPDDAEISQEFVPTQVHTPHIPYQDAEKQSTKLQVCFEIDGLDGNVHTNSESGKSHGQLLDTTLLHIGQATDLNVFAVGTDNTASQPIKLKEIHEFCKQATFYNGKKKKVRSSLILRQEIRPMQKLWVLNTRFKLV</sequence>
<evidence type="ECO:0000313" key="2">
    <source>
        <dbReference type="EMBL" id="RXH81530.1"/>
    </source>
</evidence>